<evidence type="ECO:0000256" key="3">
    <source>
        <dbReference type="ARBA" id="ARBA00023125"/>
    </source>
</evidence>
<protein>
    <recommendedName>
        <fullName evidence="7">Zn(2)-C6 fungal-type domain-containing protein</fullName>
    </recommendedName>
</protein>
<comment type="subcellular location">
    <subcellularLocation>
        <location evidence="1">Nucleus</location>
    </subcellularLocation>
</comment>
<dbReference type="GeneID" id="81432359"/>
<keyword evidence="9" id="KW-1185">Reference proteome</keyword>
<keyword evidence="5" id="KW-0539">Nucleus</keyword>
<keyword evidence="3" id="KW-0238">DNA-binding</keyword>
<evidence type="ECO:0000256" key="1">
    <source>
        <dbReference type="ARBA" id="ARBA00004123"/>
    </source>
</evidence>
<evidence type="ECO:0000256" key="5">
    <source>
        <dbReference type="ARBA" id="ARBA00023242"/>
    </source>
</evidence>
<dbReference type="RefSeq" id="XP_056559911.1">
    <property type="nucleotide sequence ID" value="XM_056693182.1"/>
</dbReference>
<dbReference type="InterPro" id="IPR001138">
    <property type="entry name" value="Zn2Cys6_DnaBD"/>
</dbReference>
<dbReference type="CDD" id="cd12148">
    <property type="entry name" value="fungal_TF_MHR"/>
    <property type="match status" value="1"/>
</dbReference>
<dbReference type="Gene3D" id="4.10.240.10">
    <property type="entry name" value="Zn(2)-C6 fungal-type DNA-binding domain"/>
    <property type="match status" value="1"/>
</dbReference>
<dbReference type="GO" id="GO:0000981">
    <property type="term" value="F:DNA-binding transcription factor activity, RNA polymerase II-specific"/>
    <property type="evidence" value="ECO:0007669"/>
    <property type="project" value="InterPro"/>
</dbReference>
<dbReference type="PROSITE" id="PS00463">
    <property type="entry name" value="ZN2_CY6_FUNGAL_1"/>
    <property type="match status" value="1"/>
</dbReference>
<evidence type="ECO:0000313" key="8">
    <source>
        <dbReference type="EMBL" id="KAJ5389183.1"/>
    </source>
</evidence>
<reference evidence="8" key="2">
    <citation type="journal article" date="2023" name="IMA Fungus">
        <title>Comparative genomic study of the Penicillium genus elucidates a diverse pangenome and 15 lateral gene transfer events.</title>
        <authorList>
            <person name="Petersen C."/>
            <person name="Sorensen T."/>
            <person name="Nielsen M.R."/>
            <person name="Sondergaard T.E."/>
            <person name="Sorensen J.L."/>
            <person name="Fitzpatrick D.A."/>
            <person name="Frisvad J.C."/>
            <person name="Nielsen K.L."/>
        </authorList>
    </citation>
    <scope>NUCLEOTIDE SEQUENCE</scope>
    <source>
        <strain evidence="8">IBT 29864</strain>
    </source>
</reference>
<dbReference type="OrthoDB" id="5226580at2759"/>
<evidence type="ECO:0000259" key="7">
    <source>
        <dbReference type="PROSITE" id="PS00463"/>
    </source>
</evidence>
<evidence type="ECO:0000256" key="6">
    <source>
        <dbReference type="SAM" id="MobiDB-lite"/>
    </source>
</evidence>
<evidence type="ECO:0000256" key="4">
    <source>
        <dbReference type="ARBA" id="ARBA00023163"/>
    </source>
</evidence>
<dbReference type="EMBL" id="JAPZBS010000001">
    <property type="protein sequence ID" value="KAJ5389183.1"/>
    <property type="molecule type" value="Genomic_DNA"/>
</dbReference>
<dbReference type="PANTHER" id="PTHR31845:SF37">
    <property type="entry name" value="TRANSCRIPTION FACTOR DOMAIN-CONTAINING PROTEIN"/>
    <property type="match status" value="1"/>
</dbReference>
<dbReference type="Proteomes" id="UP001147782">
    <property type="component" value="Unassembled WGS sequence"/>
</dbReference>
<comment type="caution">
    <text evidence="8">The sequence shown here is derived from an EMBL/GenBank/DDBJ whole genome shotgun (WGS) entry which is preliminary data.</text>
</comment>
<organism evidence="8 9">
    <name type="scientific">Penicillium cataractarum</name>
    <dbReference type="NCBI Taxonomy" id="2100454"/>
    <lineage>
        <taxon>Eukaryota</taxon>
        <taxon>Fungi</taxon>
        <taxon>Dikarya</taxon>
        <taxon>Ascomycota</taxon>
        <taxon>Pezizomycotina</taxon>
        <taxon>Eurotiomycetes</taxon>
        <taxon>Eurotiomycetidae</taxon>
        <taxon>Eurotiales</taxon>
        <taxon>Aspergillaceae</taxon>
        <taxon>Penicillium</taxon>
    </lineage>
</organism>
<dbReference type="GO" id="GO:0005634">
    <property type="term" value="C:nucleus"/>
    <property type="evidence" value="ECO:0007669"/>
    <property type="project" value="UniProtKB-SubCell"/>
</dbReference>
<accession>A0A9W9VTW0</accession>
<evidence type="ECO:0000313" key="9">
    <source>
        <dbReference type="Proteomes" id="UP001147782"/>
    </source>
</evidence>
<reference evidence="8" key="1">
    <citation type="submission" date="2022-11" db="EMBL/GenBank/DDBJ databases">
        <authorList>
            <person name="Petersen C."/>
        </authorList>
    </citation>
    <scope>NUCLEOTIDE SEQUENCE</scope>
    <source>
        <strain evidence="8">IBT 29864</strain>
    </source>
</reference>
<feature type="region of interest" description="Disordered" evidence="6">
    <location>
        <begin position="72"/>
        <end position="95"/>
    </location>
</feature>
<dbReference type="GO" id="GO:0008270">
    <property type="term" value="F:zinc ion binding"/>
    <property type="evidence" value="ECO:0007669"/>
    <property type="project" value="InterPro"/>
</dbReference>
<keyword evidence="4" id="KW-0804">Transcription</keyword>
<dbReference type="AlphaFoldDB" id="A0A9W9VTW0"/>
<dbReference type="SUPFAM" id="SSF57701">
    <property type="entry name" value="Zn2/Cys6 DNA-binding domain"/>
    <property type="match status" value="1"/>
</dbReference>
<sequence length="614" mass="69070">MSACSERVKTCQTCARAKIRCLRTPGETVCDRCLRLNKQCYFRPARMRQAWSKKESRLESLERRVEELLGQQSHGGCSQHSDHDQSTPSTTSTAGDVIDRGVVTLGEADALLDSFRRLMMPHFPFVVVPPQMTVSELREQKPFLFLAILSVSVTRDVELQRFLDEETAAVLAKRTVTDHYHKASLETIQGILVSVAWGQHQAGAKGPKRHALRDFSNYLHLAISLVVELELDRPVELRKRCPRMTIDTISPIARPLHILQDEQRAVIGCSFLASCSSVITQKTCTFPWSSRVEAFALELSEKGEYASDQSLIHLVRLQHLFERIDHLSADPNIPTAGYTSPIGDMDAYLHLFRTMYSELQEYTAQLSPHFTDNNCAFTPLPTRYASANCRTVLLAVQLHTVNLYLCQVSLFEKDSIAQLPHSIRVDILCHGLATARSSFDAFLTIALNTERYLSYSQWLQTGFCLILSCKLALMAASDKSMRLNEPRVQALVDKLDMIRVLDTCVSRQLSQEPDRKTGFDYSGWLQWIQEWVERHYNASTSREKVSQGGIAVEHTIVPVHPQHQPTHSAAPFCTADDLGIPVSTEDYIPWPGFPDVVPSDNVLGGWMDLGVISL</sequence>
<evidence type="ECO:0000256" key="2">
    <source>
        <dbReference type="ARBA" id="ARBA00023015"/>
    </source>
</evidence>
<gene>
    <name evidence="8" type="ORF">N7496_000251</name>
</gene>
<dbReference type="GO" id="GO:0000976">
    <property type="term" value="F:transcription cis-regulatory region binding"/>
    <property type="evidence" value="ECO:0007669"/>
    <property type="project" value="TreeGrafter"/>
</dbReference>
<dbReference type="PANTHER" id="PTHR31845">
    <property type="entry name" value="FINGER DOMAIN PROTEIN, PUTATIVE-RELATED"/>
    <property type="match status" value="1"/>
</dbReference>
<dbReference type="InterPro" id="IPR036864">
    <property type="entry name" value="Zn2-C6_fun-type_DNA-bd_sf"/>
</dbReference>
<proteinExistence type="predicted"/>
<keyword evidence="2" id="KW-0805">Transcription regulation</keyword>
<name>A0A9W9VTW0_9EURO</name>
<feature type="domain" description="Zn(2)-C6 fungal-type" evidence="7">
    <location>
        <begin position="10"/>
        <end position="40"/>
    </location>
</feature>
<dbReference type="InterPro" id="IPR051089">
    <property type="entry name" value="prtT"/>
</dbReference>